<evidence type="ECO:0000313" key="2">
    <source>
        <dbReference type="EMBL" id="RYO67423.1"/>
    </source>
</evidence>
<feature type="coiled-coil region" evidence="1">
    <location>
        <begin position="36"/>
        <end position="63"/>
    </location>
</feature>
<keyword evidence="3" id="KW-1185">Reference proteome</keyword>
<organism evidence="2 3">
    <name type="scientific">Alternaria arborescens</name>
    <dbReference type="NCBI Taxonomy" id="156630"/>
    <lineage>
        <taxon>Eukaryota</taxon>
        <taxon>Fungi</taxon>
        <taxon>Dikarya</taxon>
        <taxon>Ascomycota</taxon>
        <taxon>Pezizomycotina</taxon>
        <taxon>Dothideomycetes</taxon>
        <taxon>Pleosporomycetidae</taxon>
        <taxon>Pleosporales</taxon>
        <taxon>Pleosporineae</taxon>
        <taxon>Pleosporaceae</taxon>
        <taxon>Alternaria</taxon>
        <taxon>Alternaria sect. Alternaria</taxon>
    </lineage>
</organism>
<dbReference type="Proteomes" id="UP000293823">
    <property type="component" value="Unassembled WGS sequence"/>
</dbReference>
<comment type="caution">
    <text evidence="2">The sequence shown here is derived from an EMBL/GenBank/DDBJ whole genome shotgun (WGS) entry which is preliminary data.</text>
</comment>
<evidence type="ECO:0000313" key="3">
    <source>
        <dbReference type="Proteomes" id="UP000293823"/>
    </source>
</evidence>
<evidence type="ECO:0000256" key="1">
    <source>
        <dbReference type="SAM" id="Coils"/>
    </source>
</evidence>
<sequence>MDHAFGKAGTCADAEIAVSIETVAPEDKVQLMKTIKDGIDRSKQAMENSNAKLEQDIQDANRSFHAEMDLMNEWHERMKAQDLILDKRKEIHVRLPTNQVITPSTQELILTLRQRRRRWSGVSRRLAGIKRNF</sequence>
<keyword evidence="1" id="KW-0175">Coiled coil</keyword>
<proteinExistence type="predicted"/>
<name>A0A4Q4SCE5_9PLEO</name>
<gene>
    <name evidence="2" type="ORF">AA0113_g4613</name>
</gene>
<protein>
    <submittedName>
        <fullName evidence="2">Uncharacterized protein</fullName>
    </submittedName>
</protein>
<dbReference type="AlphaFoldDB" id="A0A4Q4SCE5"/>
<dbReference type="EMBL" id="PEJP01000015">
    <property type="protein sequence ID" value="RYO67423.1"/>
    <property type="molecule type" value="Genomic_DNA"/>
</dbReference>
<accession>A0A4Q4SCE5</accession>
<reference evidence="3" key="1">
    <citation type="journal article" date="2019" name="bioRxiv">
        <title>Genomics, evolutionary history and diagnostics of the Alternaria alternata species group including apple and Asian pear pathotypes.</title>
        <authorList>
            <person name="Armitage A.D."/>
            <person name="Cockerton H.M."/>
            <person name="Sreenivasaprasad S."/>
            <person name="Woodhall J.W."/>
            <person name="Lane C.R."/>
            <person name="Harrison R.J."/>
            <person name="Clarkson J.P."/>
        </authorList>
    </citation>
    <scope>NUCLEOTIDE SEQUENCE [LARGE SCALE GENOMIC DNA]</scope>
    <source>
        <strain evidence="3">RGR 97.0016</strain>
    </source>
</reference>
<dbReference type="OrthoDB" id="3695680at2759"/>